<proteinExistence type="predicted"/>
<protein>
    <recommendedName>
        <fullName evidence="3">Reverse transcriptase domain-containing protein</fullName>
    </recommendedName>
</protein>
<sequence>MTYLALRYYLLAHSARNDRWAREIATSITLHRNSVPYREFEVYKGLQERSSGHEPVIDYRKVHYPAPTEALAEAALLSELARVGGPFSRHECVFSNVLSAHGTAGSVEPYFTWWAKRQKAIEASCRQNLSATVVYLDLQKFYPSVSTELASATWKGAAASVQLGQYWVTLGDKLLADYSTILGGRGGLLSGPVFGHVVGNIVLRGLDDTLHSHYPGRCFRYVDDIALVIPFADMKSAKTLLKEALPEGLHINEAKTLEMEAKEWISITSSFESEMDTLSWGRFVSGLKFFLFAHKGSLELLQPAALAEGFRLPLRDNKTAAQEQTTVQRFIQRIRAPWFDREKAPTKVSDVLRLAREAREKMTRAFNEASEAVSGIPSNQKMRRKLQIQKLRYAAKRLLFLAPQDQLGHLAGMIEDVPEISELHAIFVALSSRDVTNLLAYSSSVAQAAAQVLLADGGKFRCSSTKWINAQEDAWSVLRMNGVPLIDAGLEQIQDSPMVRFAARRPYNPHERQQLTDYYRELHAVCDIRQVDHQELLATAINGADPITFDALHLLGLSS</sequence>
<evidence type="ECO:0008006" key="3">
    <source>
        <dbReference type="Google" id="ProtNLM"/>
    </source>
</evidence>
<dbReference type="AlphaFoldDB" id="B3E6D5"/>
<accession>B3E6D5</accession>
<dbReference type="EMBL" id="CP001089">
    <property type="protein sequence ID" value="ACD96282.1"/>
    <property type="molecule type" value="Genomic_DNA"/>
</dbReference>
<evidence type="ECO:0000313" key="1">
    <source>
        <dbReference type="EMBL" id="ACD96282.1"/>
    </source>
</evidence>
<dbReference type="OrthoDB" id="9793236at2"/>
<name>B3E6D5_TRIL1</name>
<evidence type="ECO:0000313" key="2">
    <source>
        <dbReference type="Proteomes" id="UP000002420"/>
    </source>
</evidence>
<dbReference type="STRING" id="398767.Glov_2569"/>
<dbReference type="HOGENOM" id="CLU_487252_0_0_7"/>
<dbReference type="Proteomes" id="UP000002420">
    <property type="component" value="Chromosome"/>
</dbReference>
<keyword evidence="2" id="KW-1185">Reference proteome</keyword>
<dbReference type="eggNOG" id="COG3344">
    <property type="taxonomic scope" value="Bacteria"/>
</dbReference>
<dbReference type="RefSeq" id="WP_012470614.1">
    <property type="nucleotide sequence ID" value="NC_010814.1"/>
</dbReference>
<organism evidence="1 2">
    <name type="scientific">Trichlorobacter lovleyi (strain ATCC BAA-1151 / DSM 17278 / SZ)</name>
    <name type="common">Geobacter lovleyi</name>
    <dbReference type="NCBI Taxonomy" id="398767"/>
    <lineage>
        <taxon>Bacteria</taxon>
        <taxon>Pseudomonadati</taxon>
        <taxon>Thermodesulfobacteriota</taxon>
        <taxon>Desulfuromonadia</taxon>
        <taxon>Geobacterales</taxon>
        <taxon>Geobacteraceae</taxon>
        <taxon>Trichlorobacter</taxon>
    </lineage>
</organism>
<dbReference type="CDD" id="cd01646">
    <property type="entry name" value="RT_Bac_retron_I"/>
    <property type="match status" value="1"/>
</dbReference>
<dbReference type="KEGG" id="glo:Glov_2569"/>
<gene>
    <name evidence="1" type="ordered locus">Glov_2569</name>
</gene>
<reference evidence="1 2" key="1">
    <citation type="submission" date="2008-05" db="EMBL/GenBank/DDBJ databases">
        <title>Complete sequence of chromosome of Geobacter lovleyi SZ.</title>
        <authorList>
            <consortium name="US DOE Joint Genome Institute"/>
            <person name="Lucas S."/>
            <person name="Copeland A."/>
            <person name="Lapidus A."/>
            <person name="Glavina del Rio T."/>
            <person name="Dalin E."/>
            <person name="Tice H."/>
            <person name="Bruce D."/>
            <person name="Goodwin L."/>
            <person name="Pitluck S."/>
            <person name="Chertkov O."/>
            <person name="Meincke L."/>
            <person name="Brettin T."/>
            <person name="Detter J.C."/>
            <person name="Han C."/>
            <person name="Tapia R."/>
            <person name="Kuske C.R."/>
            <person name="Schmutz J."/>
            <person name="Larimer F."/>
            <person name="Land M."/>
            <person name="Hauser L."/>
            <person name="Kyrpides N."/>
            <person name="Mikhailova N."/>
            <person name="Sung Y."/>
            <person name="Fletcher K.E."/>
            <person name="Ritalahti K.M."/>
            <person name="Loeffler F.E."/>
            <person name="Richardson P."/>
        </authorList>
    </citation>
    <scope>NUCLEOTIDE SEQUENCE [LARGE SCALE GENOMIC DNA]</scope>
    <source>
        <strain evidence="2">ATCC BAA-1151 / DSM 17278 / SZ</strain>
    </source>
</reference>